<feature type="domain" description="MIB/HERC2" evidence="2">
    <location>
        <begin position="99"/>
        <end position="171"/>
    </location>
</feature>
<protein>
    <recommendedName>
        <fullName evidence="6">RING-type E3 ubiquitin transferase</fullName>
    </recommendedName>
</protein>
<evidence type="ECO:0000313" key="5">
    <source>
        <dbReference type="Proteomes" id="UP000265618"/>
    </source>
</evidence>
<comment type="caution">
    <text evidence="4">The sequence shown here is derived from an EMBL/GenBank/DDBJ whole genome shotgun (WGS) entry which is preliminary data.</text>
</comment>
<evidence type="ECO:0000256" key="1">
    <source>
        <dbReference type="SAM" id="MobiDB-lite"/>
    </source>
</evidence>
<dbReference type="OrthoDB" id="438049at2759"/>
<feature type="domain" description="MIB/HERC2" evidence="2">
    <location>
        <begin position="447"/>
        <end position="519"/>
    </location>
</feature>
<dbReference type="Gene3D" id="2.30.30.40">
    <property type="entry name" value="SH3 Domains"/>
    <property type="match status" value="8"/>
</dbReference>
<feature type="compositionally biased region" description="Basic and acidic residues" evidence="1">
    <location>
        <begin position="623"/>
        <end position="633"/>
    </location>
</feature>
<evidence type="ECO:0000259" key="2">
    <source>
        <dbReference type="PROSITE" id="PS51416"/>
    </source>
</evidence>
<feature type="compositionally biased region" description="Low complexity" evidence="1">
    <location>
        <begin position="733"/>
        <end position="743"/>
    </location>
</feature>
<dbReference type="GO" id="GO:0004842">
    <property type="term" value="F:ubiquitin-protein transferase activity"/>
    <property type="evidence" value="ECO:0007669"/>
    <property type="project" value="InterPro"/>
</dbReference>
<feature type="compositionally biased region" description="Basic and acidic residues" evidence="1">
    <location>
        <begin position="778"/>
        <end position="793"/>
    </location>
</feature>
<reference evidence="4 5" key="1">
    <citation type="journal article" date="2018" name="PLoS ONE">
        <title>The draft genome of Kipferlia bialata reveals reductive genome evolution in fornicate parasites.</title>
        <authorList>
            <person name="Tanifuji G."/>
            <person name="Takabayashi S."/>
            <person name="Kume K."/>
            <person name="Takagi M."/>
            <person name="Nakayama T."/>
            <person name="Kamikawa R."/>
            <person name="Inagaki Y."/>
            <person name="Hashimoto T."/>
        </authorList>
    </citation>
    <scope>NUCLEOTIDE SEQUENCE [LARGE SCALE GENOMIC DNA]</scope>
    <source>
        <strain evidence="4">NY0173</strain>
    </source>
</reference>
<dbReference type="InterPro" id="IPR003613">
    <property type="entry name" value="Ubox_domain"/>
</dbReference>
<gene>
    <name evidence="4" type="ORF">KIPB_000536</name>
</gene>
<dbReference type="EMBL" id="BDIP01000062">
    <property type="protein sequence ID" value="GIQ79836.1"/>
    <property type="molecule type" value="Genomic_DNA"/>
</dbReference>
<feature type="domain" description="MIB/HERC2" evidence="2">
    <location>
        <begin position="533"/>
        <end position="605"/>
    </location>
</feature>
<feature type="region of interest" description="Disordered" evidence="1">
    <location>
        <begin position="778"/>
        <end position="798"/>
    </location>
</feature>
<feature type="region of interest" description="Disordered" evidence="1">
    <location>
        <begin position="608"/>
        <end position="633"/>
    </location>
</feature>
<dbReference type="SUPFAM" id="SSF159034">
    <property type="entry name" value="Mib/herc2 domain-like"/>
    <property type="match status" value="8"/>
</dbReference>
<dbReference type="InterPro" id="IPR037252">
    <property type="entry name" value="Mib_Herc2_sf"/>
</dbReference>
<dbReference type="GO" id="GO:0016567">
    <property type="term" value="P:protein ubiquitination"/>
    <property type="evidence" value="ECO:0007669"/>
    <property type="project" value="InterPro"/>
</dbReference>
<dbReference type="GO" id="GO:0046872">
    <property type="term" value="F:metal ion binding"/>
    <property type="evidence" value="ECO:0007669"/>
    <property type="project" value="InterPro"/>
</dbReference>
<dbReference type="PROSITE" id="PS51416">
    <property type="entry name" value="MIB_HERC2"/>
    <property type="match status" value="8"/>
</dbReference>
<feature type="domain" description="MIB/HERC2" evidence="2">
    <location>
        <begin position="358"/>
        <end position="428"/>
    </location>
</feature>
<feature type="domain" description="MIB/HERC2" evidence="2">
    <location>
        <begin position="274"/>
        <end position="347"/>
    </location>
</feature>
<dbReference type="InterPro" id="IPR010606">
    <property type="entry name" value="Mib_Herc2"/>
</dbReference>
<feature type="compositionally biased region" description="Low complexity" evidence="1">
    <location>
        <begin position="608"/>
        <end position="622"/>
    </location>
</feature>
<feature type="compositionally biased region" description="Low complexity" evidence="1">
    <location>
        <begin position="842"/>
        <end position="851"/>
    </location>
</feature>
<feature type="domain" description="U-box" evidence="3">
    <location>
        <begin position="6"/>
        <end position="78"/>
    </location>
</feature>
<feature type="domain" description="MIB/HERC2" evidence="2">
    <location>
        <begin position="757"/>
        <end position="832"/>
    </location>
</feature>
<organism evidence="4 5">
    <name type="scientific">Kipferlia bialata</name>
    <dbReference type="NCBI Taxonomy" id="797122"/>
    <lineage>
        <taxon>Eukaryota</taxon>
        <taxon>Metamonada</taxon>
        <taxon>Carpediemonas-like organisms</taxon>
        <taxon>Kipferlia</taxon>
    </lineage>
</organism>
<evidence type="ECO:0000313" key="4">
    <source>
        <dbReference type="EMBL" id="GIQ79836.1"/>
    </source>
</evidence>
<name>A0A9K3CNR2_9EUKA</name>
<dbReference type="Gene3D" id="3.30.40.10">
    <property type="entry name" value="Zinc/RING finger domain, C3HC4 (zinc finger)"/>
    <property type="match status" value="1"/>
</dbReference>
<evidence type="ECO:0000259" key="3">
    <source>
        <dbReference type="PROSITE" id="PS51698"/>
    </source>
</evidence>
<feature type="domain" description="MIB/HERC2" evidence="2">
    <location>
        <begin position="181"/>
        <end position="253"/>
    </location>
</feature>
<dbReference type="GO" id="GO:0005737">
    <property type="term" value="C:cytoplasm"/>
    <property type="evidence" value="ECO:0007669"/>
    <property type="project" value="TreeGrafter"/>
</dbReference>
<evidence type="ECO:0008006" key="6">
    <source>
        <dbReference type="Google" id="ProtNLM"/>
    </source>
</evidence>
<feature type="domain" description="MIB/HERC2" evidence="2">
    <location>
        <begin position="629"/>
        <end position="702"/>
    </location>
</feature>
<feature type="region of interest" description="Disordered" evidence="1">
    <location>
        <begin position="256"/>
        <end position="277"/>
    </location>
</feature>
<dbReference type="SUPFAM" id="SSF57850">
    <property type="entry name" value="RING/U-box"/>
    <property type="match status" value="1"/>
</dbReference>
<dbReference type="PANTHER" id="PTHR24202:SF4">
    <property type="entry name" value="E3 UBIQUITIN-PROTEIN LIGASE MIB2-RELATED"/>
    <property type="match status" value="1"/>
</dbReference>
<dbReference type="SMART" id="SM00504">
    <property type="entry name" value="Ubox"/>
    <property type="match status" value="1"/>
</dbReference>
<feature type="region of interest" description="Disordered" evidence="1">
    <location>
        <begin position="729"/>
        <end position="755"/>
    </location>
</feature>
<dbReference type="InterPro" id="IPR013083">
    <property type="entry name" value="Znf_RING/FYVE/PHD"/>
</dbReference>
<accession>A0A9K3CNR2</accession>
<keyword evidence="5" id="KW-1185">Reference proteome</keyword>
<dbReference type="PROSITE" id="PS51698">
    <property type="entry name" value="U_BOX"/>
    <property type="match status" value="1"/>
</dbReference>
<sequence length="868" mass="94260">MGDTQPVPEKYLCPITLEAMRDPVMTPDGHSYERTAITQWLSTHSATPLRTPCRKEMLCPNLLLKEEIKEWHSAHNTPLDPLPKEAEADRGPAATVVKGQCVNANSYVSGARVARGPDWRWGNQDGEQGVGTILGPDSRDMNLKVKWDNGRQANYRCGAGASFDLIYCGEGEAEYAHPPSHRVVYGPHLQVGARVTRGLDWKYGRQDKDGHGTLVSKDPTDHGWVVVKWSEGPQQCYRAGIDGNYDLAYVTKPSGPTPGYIPESQTTVAQPPKGTRVEASTWVKGASVTRGRDWKWGDQHGENGVGVLESVGTGNDQELIVRWARGQKANYRCGFDGMYDLVYTGQGSLDEYRYDATKRVVAGASLRVGARVGRGYDWTYGNQDSEGSGVLIGNAGDGLVHVRWDNGRTCRYQCGRGNCYDLIYVEGVPQRSSPTHNKEVERHATAGARVDCESLRVGAKCRRGQDWKWGDQDKGREGQVMGPSSKAGWVAVTWAGISDTYRYRAGDEGKYDLVYTDGHGQAAQPSATAQGPRVRVAQSSLRSKARVVRGADWKWGEQDHRGVGTILDEHSKNGWVGVKWDGGSDSYRYRGGHDGKFDLYYYTPGAPGASVSSSVPASTSASDRPKAGDRVDAKQRVRIGAKVRRGPDWCSDDQDGGNGGIGILVSRDPLHAVGVRWPHNGEKHSYFAGCVGKYELVYADTDSGELDTLPTGSSSRDTSMASVLGQLLGGGSSTSATQTSGSAEAVTRSSPQWPAGGAVVESERLRVGANVHRGPDWKWGRQDGWDGRGEPKQGKVTKRERKGIVRVVWEDTTTNVYRAEDPHYDLVYADTDSGEGTLTVTSGDDSGSSGSDRSERQALLAALAAALS</sequence>
<dbReference type="PANTHER" id="PTHR24202">
    <property type="entry name" value="E3 UBIQUITIN-PROTEIN LIGASE MIB2"/>
    <property type="match status" value="1"/>
</dbReference>
<dbReference type="Pfam" id="PF04564">
    <property type="entry name" value="U-box"/>
    <property type="match status" value="1"/>
</dbReference>
<dbReference type="Proteomes" id="UP000265618">
    <property type="component" value="Unassembled WGS sequence"/>
</dbReference>
<dbReference type="CDD" id="cd16655">
    <property type="entry name" value="RING-Ubox_WDSUB1-like"/>
    <property type="match status" value="1"/>
</dbReference>
<dbReference type="Pfam" id="PF06701">
    <property type="entry name" value="MIB_HERC2"/>
    <property type="match status" value="7"/>
</dbReference>
<dbReference type="AlphaFoldDB" id="A0A9K3CNR2"/>
<proteinExistence type="predicted"/>
<feature type="region of interest" description="Disordered" evidence="1">
    <location>
        <begin position="833"/>
        <end position="855"/>
    </location>
</feature>